<dbReference type="AlphaFoldDB" id="A0A0E9PYM6"/>
<reference evidence="1" key="2">
    <citation type="journal article" date="2015" name="Fish Shellfish Immunol.">
        <title>Early steps in the European eel (Anguilla anguilla)-Vibrio vulnificus interaction in the gills: Role of the RtxA13 toxin.</title>
        <authorList>
            <person name="Callol A."/>
            <person name="Pajuelo D."/>
            <person name="Ebbesson L."/>
            <person name="Teles M."/>
            <person name="MacKenzie S."/>
            <person name="Amaro C."/>
        </authorList>
    </citation>
    <scope>NUCLEOTIDE SEQUENCE</scope>
</reference>
<organism evidence="1">
    <name type="scientific">Anguilla anguilla</name>
    <name type="common">European freshwater eel</name>
    <name type="synonym">Muraena anguilla</name>
    <dbReference type="NCBI Taxonomy" id="7936"/>
    <lineage>
        <taxon>Eukaryota</taxon>
        <taxon>Metazoa</taxon>
        <taxon>Chordata</taxon>
        <taxon>Craniata</taxon>
        <taxon>Vertebrata</taxon>
        <taxon>Euteleostomi</taxon>
        <taxon>Actinopterygii</taxon>
        <taxon>Neopterygii</taxon>
        <taxon>Teleostei</taxon>
        <taxon>Anguilliformes</taxon>
        <taxon>Anguillidae</taxon>
        <taxon>Anguilla</taxon>
    </lineage>
</organism>
<name>A0A0E9PYM6_ANGAN</name>
<proteinExistence type="predicted"/>
<reference evidence="1" key="1">
    <citation type="submission" date="2014-11" db="EMBL/GenBank/DDBJ databases">
        <authorList>
            <person name="Amaro Gonzalez C."/>
        </authorList>
    </citation>
    <scope>NUCLEOTIDE SEQUENCE</scope>
</reference>
<dbReference type="EMBL" id="GBXM01098978">
    <property type="protein sequence ID" value="JAH09599.1"/>
    <property type="molecule type" value="Transcribed_RNA"/>
</dbReference>
<sequence>MADTQLCQRKAMRELCWSIIVHELVGKLKHTQGHGARIVTRSNLHTML</sequence>
<evidence type="ECO:0000313" key="1">
    <source>
        <dbReference type="EMBL" id="JAH09599.1"/>
    </source>
</evidence>
<accession>A0A0E9PYM6</accession>
<protein>
    <submittedName>
        <fullName evidence="1">Uncharacterized protein</fullName>
    </submittedName>
</protein>